<proteinExistence type="predicted"/>
<reference evidence="2 3" key="1">
    <citation type="submission" date="2019-05" db="EMBL/GenBank/DDBJ databases">
        <authorList>
            <consortium name="Science for Life Laboratories"/>
        </authorList>
    </citation>
    <scope>NUCLEOTIDE SEQUENCE [LARGE SCALE GENOMIC DNA]</scope>
    <source>
        <strain evidence="2">Soil9</strain>
    </source>
</reference>
<dbReference type="KEGG" id="gms:SOIL9_43310"/>
<evidence type="ECO:0000313" key="2">
    <source>
        <dbReference type="EMBL" id="VTR93383.1"/>
    </source>
</evidence>
<evidence type="ECO:0000313" key="3">
    <source>
        <dbReference type="Proteomes" id="UP000464178"/>
    </source>
</evidence>
<gene>
    <name evidence="2" type="ORF">SOIL9_43310</name>
</gene>
<organism evidence="2 3">
    <name type="scientific">Gemmata massiliana</name>
    <dbReference type="NCBI Taxonomy" id="1210884"/>
    <lineage>
        <taxon>Bacteria</taxon>
        <taxon>Pseudomonadati</taxon>
        <taxon>Planctomycetota</taxon>
        <taxon>Planctomycetia</taxon>
        <taxon>Gemmatales</taxon>
        <taxon>Gemmataceae</taxon>
        <taxon>Gemmata</taxon>
    </lineage>
</organism>
<accession>A0A6P2CWV6</accession>
<keyword evidence="3" id="KW-1185">Reference proteome</keyword>
<feature type="compositionally biased region" description="Basic and acidic residues" evidence="1">
    <location>
        <begin position="1"/>
        <end position="13"/>
    </location>
</feature>
<evidence type="ECO:0000256" key="1">
    <source>
        <dbReference type="SAM" id="MobiDB-lite"/>
    </source>
</evidence>
<dbReference type="Proteomes" id="UP000464178">
    <property type="component" value="Chromosome"/>
</dbReference>
<feature type="region of interest" description="Disordered" evidence="1">
    <location>
        <begin position="1"/>
        <end position="22"/>
    </location>
</feature>
<sequence length="124" mass="13038">MTTDIKHETDHTATAHTPGTWEDNGNGLIYGQVCGDDGEAPFVADVCRDGASGIYSAEERANARLIATSPALLAFAATIARMTRDGEDVEGREFVMENDEAVGTLNALIDEARALVAEAKGLAA</sequence>
<name>A0A6P2CWV6_9BACT</name>
<dbReference type="RefSeq" id="WP_162668118.1">
    <property type="nucleotide sequence ID" value="NZ_LR593886.1"/>
</dbReference>
<dbReference type="EMBL" id="LR593886">
    <property type="protein sequence ID" value="VTR93383.1"/>
    <property type="molecule type" value="Genomic_DNA"/>
</dbReference>
<dbReference type="AlphaFoldDB" id="A0A6P2CWV6"/>
<protein>
    <submittedName>
        <fullName evidence="2">Uncharacterized protein</fullName>
    </submittedName>
</protein>